<reference evidence="1 2" key="1">
    <citation type="submission" date="2021-06" db="EMBL/GenBank/DDBJ databases">
        <title>Caerostris extrusa draft genome.</title>
        <authorList>
            <person name="Kono N."/>
            <person name="Arakawa K."/>
        </authorList>
    </citation>
    <scope>NUCLEOTIDE SEQUENCE [LARGE SCALE GENOMIC DNA]</scope>
</reference>
<keyword evidence="2" id="KW-1185">Reference proteome</keyword>
<proteinExistence type="predicted"/>
<dbReference type="AlphaFoldDB" id="A0AAV4XZX3"/>
<protein>
    <submittedName>
        <fullName evidence="1">Uncharacterized protein</fullName>
    </submittedName>
</protein>
<organism evidence="1 2">
    <name type="scientific">Caerostris extrusa</name>
    <name type="common">Bark spider</name>
    <name type="synonym">Caerostris bankana</name>
    <dbReference type="NCBI Taxonomy" id="172846"/>
    <lineage>
        <taxon>Eukaryota</taxon>
        <taxon>Metazoa</taxon>
        <taxon>Ecdysozoa</taxon>
        <taxon>Arthropoda</taxon>
        <taxon>Chelicerata</taxon>
        <taxon>Arachnida</taxon>
        <taxon>Araneae</taxon>
        <taxon>Araneomorphae</taxon>
        <taxon>Entelegynae</taxon>
        <taxon>Araneoidea</taxon>
        <taxon>Araneidae</taxon>
        <taxon>Caerostris</taxon>
    </lineage>
</organism>
<sequence>MARLLSARNELAIPICLSCHISPTFGFSSQTLFIAIFLITRHHISLDKRLFGWAKRRKASLSTPRVSIDGGPAHCGVSFLDWRFRFLILLHHFHALPFRCRSAQQI</sequence>
<evidence type="ECO:0000313" key="2">
    <source>
        <dbReference type="Proteomes" id="UP001054945"/>
    </source>
</evidence>
<evidence type="ECO:0000313" key="1">
    <source>
        <dbReference type="EMBL" id="GIY99454.1"/>
    </source>
</evidence>
<accession>A0AAV4XZX3</accession>
<dbReference type="EMBL" id="BPLR01001048">
    <property type="protein sequence ID" value="GIY99454.1"/>
    <property type="molecule type" value="Genomic_DNA"/>
</dbReference>
<name>A0AAV4XZX3_CAEEX</name>
<gene>
    <name evidence="1" type="ORF">CEXT_799361</name>
</gene>
<dbReference type="Proteomes" id="UP001054945">
    <property type="component" value="Unassembled WGS sequence"/>
</dbReference>
<comment type="caution">
    <text evidence="1">The sequence shown here is derived from an EMBL/GenBank/DDBJ whole genome shotgun (WGS) entry which is preliminary data.</text>
</comment>